<dbReference type="HOGENOM" id="CLU_1994410_0_0_1"/>
<organism evidence="2 3">
    <name type="scientific">Zymoseptoria tritici (strain CBS 115943 / IPO323)</name>
    <name type="common">Speckled leaf blotch fungus</name>
    <name type="synonym">Septoria tritici</name>
    <dbReference type="NCBI Taxonomy" id="336722"/>
    <lineage>
        <taxon>Eukaryota</taxon>
        <taxon>Fungi</taxon>
        <taxon>Dikarya</taxon>
        <taxon>Ascomycota</taxon>
        <taxon>Pezizomycotina</taxon>
        <taxon>Dothideomycetes</taxon>
        <taxon>Dothideomycetidae</taxon>
        <taxon>Mycosphaerellales</taxon>
        <taxon>Mycosphaerellaceae</taxon>
        <taxon>Zymoseptoria</taxon>
    </lineage>
</organism>
<name>F9XQK6_ZYMTI</name>
<evidence type="ECO:0000313" key="3">
    <source>
        <dbReference type="Proteomes" id="UP000008062"/>
    </source>
</evidence>
<feature type="compositionally biased region" description="Basic and acidic residues" evidence="1">
    <location>
        <begin position="8"/>
        <end position="20"/>
    </location>
</feature>
<sequence>MSPRKAKSREAKLLKDDLKKQPAPRLPPTSKDRPSSRGRRMSASPQPSMQEDAPSIVDIPVSRPRCLISHQRHQLPLSSSHPLLPSLPPKAIHDLRYTSSLRIPMAVLVPLAERDHPSTTPSPAL</sequence>
<feature type="region of interest" description="Disordered" evidence="1">
    <location>
        <begin position="1"/>
        <end position="59"/>
    </location>
</feature>
<dbReference type="GeneID" id="13400387"/>
<accession>F9XQK6</accession>
<dbReference type="OrthoDB" id="5394106at2759"/>
<keyword evidence="3" id="KW-1185">Reference proteome</keyword>
<evidence type="ECO:0000313" key="2">
    <source>
        <dbReference type="EMBL" id="EGP82475.1"/>
    </source>
</evidence>
<dbReference type="AlphaFoldDB" id="F9XQK6"/>
<dbReference type="VEuPathDB" id="FungiDB:ZTRI_14.26"/>
<dbReference type="Proteomes" id="UP000008062">
    <property type="component" value="Chromosome 14"/>
</dbReference>
<dbReference type="InParanoid" id="F9XQK6"/>
<reference evidence="2 3" key="1">
    <citation type="journal article" date="2011" name="PLoS Genet.">
        <title>Finished genome of the fungal wheat pathogen Mycosphaerella graminicola reveals dispensome structure, chromosome plasticity, and stealth pathogenesis.</title>
        <authorList>
            <person name="Goodwin S.B."/>
            <person name="Ben M'barek S."/>
            <person name="Dhillon B."/>
            <person name="Wittenberg A.H.J."/>
            <person name="Crane C.F."/>
            <person name="Hane J.K."/>
            <person name="Foster A.J."/>
            <person name="Van der Lee T.A.J."/>
            <person name="Grimwood J."/>
            <person name="Aerts A."/>
            <person name="Antoniw J."/>
            <person name="Bailey A."/>
            <person name="Bluhm B."/>
            <person name="Bowler J."/>
            <person name="Bristow J."/>
            <person name="van der Burgt A."/>
            <person name="Canto-Canche B."/>
            <person name="Churchill A.C.L."/>
            <person name="Conde-Ferraez L."/>
            <person name="Cools H.J."/>
            <person name="Coutinho P.M."/>
            <person name="Csukai M."/>
            <person name="Dehal P."/>
            <person name="De Wit P."/>
            <person name="Donzelli B."/>
            <person name="van de Geest H.C."/>
            <person name="van Ham R.C.H.J."/>
            <person name="Hammond-Kosack K.E."/>
            <person name="Henrissat B."/>
            <person name="Kilian A."/>
            <person name="Kobayashi A.K."/>
            <person name="Koopmann E."/>
            <person name="Kourmpetis Y."/>
            <person name="Kuzniar A."/>
            <person name="Lindquist E."/>
            <person name="Lombard V."/>
            <person name="Maliepaard C."/>
            <person name="Martins N."/>
            <person name="Mehrabi R."/>
            <person name="Nap J.P.H."/>
            <person name="Ponomarenko A."/>
            <person name="Rudd J.J."/>
            <person name="Salamov A."/>
            <person name="Schmutz J."/>
            <person name="Schouten H.J."/>
            <person name="Shapiro H."/>
            <person name="Stergiopoulos I."/>
            <person name="Torriani S.F.F."/>
            <person name="Tu H."/>
            <person name="de Vries R.P."/>
            <person name="Waalwijk C."/>
            <person name="Ware S.B."/>
            <person name="Wiebenga A."/>
            <person name="Zwiers L.-H."/>
            <person name="Oliver R.P."/>
            <person name="Grigoriev I.V."/>
            <person name="Kema G.H.J."/>
        </authorList>
    </citation>
    <scope>NUCLEOTIDE SEQUENCE [LARGE SCALE GENOMIC DNA]</scope>
    <source>
        <strain evidence="3">CBS 115943 / IPO323</strain>
    </source>
</reference>
<evidence type="ECO:0000256" key="1">
    <source>
        <dbReference type="SAM" id="MobiDB-lite"/>
    </source>
</evidence>
<protein>
    <submittedName>
        <fullName evidence="2">Uncharacterized protein</fullName>
    </submittedName>
</protein>
<dbReference type="EMBL" id="CM001209">
    <property type="protein sequence ID" value="EGP82475.1"/>
    <property type="molecule type" value="Genomic_DNA"/>
</dbReference>
<proteinExistence type="predicted"/>
<gene>
    <name evidence="2" type="ORF">MYCGRDRAFT_106583</name>
</gene>
<dbReference type="RefSeq" id="XP_003847499.1">
    <property type="nucleotide sequence ID" value="XM_003847451.1"/>
</dbReference>
<dbReference type="KEGG" id="ztr:MYCGRDRAFT_106583"/>